<sequence length="252" mass="28102">MLPSKGLLWRVAFLFLVGVFFSLMLDFFQIQYRLSAFERNLIGSMFMSSPWWVPAICGTAAVSVGLLYPCVDHKLGEETIPHRWSDVMKCIALFVGINQASAKIELQSDWQPSMSLVLLSVSLWWLCDRTHSGFGLSILTALIATLVAHFLVYYRIGRCSDKDLTFVRSWLPCVFFSGGITVGNIGRLLALPRPPISVAITVASETGGLGDLRRVPGASELAVTSCGRKFWRHVTDLARKFPPIRSMNQTRD</sequence>
<reference evidence="1 2" key="1">
    <citation type="journal article" date="2020" name="Cell">
        <title>Large-Scale Comparative Analyses of Tick Genomes Elucidate Their Genetic Diversity and Vector Capacities.</title>
        <authorList>
            <consortium name="Tick Genome and Microbiome Consortium (TIGMIC)"/>
            <person name="Jia N."/>
            <person name="Wang J."/>
            <person name="Shi W."/>
            <person name="Du L."/>
            <person name="Sun Y."/>
            <person name="Zhan W."/>
            <person name="Jiang J.F."/>
            <person name="Wang Q."/>
            <person name="Zhang B."/>
            <person name="Ji P."/>
            <person name="Bell-Sakyi L."/>
            <person name="Cui X.M."/>
            <person name="Yuan T.T."/>
            <person name="Jiang B.G."/>
            <person name="Yang W.F."/>
            <person name="Lam T.T."/>
            <person name="Chang Q.C."/>
            <person name="Ding S.J."/>
            <person name="Wang X.J."/>
            <person name="Zhu J.G."/>
            <person name="Ruan X.D."/>
            <person name="Zhao L."/>
            <person name="Wei J.T."/>
            <person name="Ye R.Z."/>
            <person name="Que T.C."/>
            <person name="Du C.H."/>
            <person name="Zhou Y.H."/>
            <person name="Cheng J.X."/>
            <person name="Dai P.F."/>
            <person name="Guo W.B."/>
            <person name="Han X.H."/>
            <person name="Huang E.J."/>
            <person name="Li L.F."/>
            <person name="Wei W."/>
            <person name="Gao Y.C."/>
            <person name="Liu J.Z."/>
            <person name="Shao H.Z."/>
            <person name="Wang X."/>
            <person name="Wang C.C."/>
            <person name="Yang T.C."/>
            <person name="Huo Q.B."/>
            <person name="Li W."/>
            <person name="Chen H.Y."/>
            <person name="Chen S.E."/>
            <person name="Zhou L.G."/>
            <person name="Ni X.B."/>
            <person name="Tian J.H."/>
            <person name="Sheng Y."/>
            <person name="Liu T."/>
            <person name="Pan Y.S."/>
            <person name="Xia L.Y."/>
            <person name="Li J."/>
            <person name="Zhao F."/>
            <person name="Cao W.C."/>
        </authorList>
    </citation>
    <scope>NUCLEOTIDE SEQUENCE [LARGE SCALE GENOMIC DNA]</scope>
    <source>
        <strain evidence="1">Iper-2018</strain>
    </source>
</reference>
<name>A0AC60P1M0_IXOPE</name>
<gene>
    <name evidence="1" type="ORF">HPB47_009655</name>
</gene>
<comment type="caution">
    <text evidence="1">The sequence shown here is derived from an EMBL/GenBank/DDBJ whole genome shotgun (WGS) entry which is preliminary data.</text>
</comment>
<dbReference type="EMBL" id="JABSTQ010011282">
    <property type="protein sequence ID" value="KAG0413211.1"/>
    <property type="molecule type" value="Genomic_DNA"/>
</dbReference>
<dbReference type="Proteomes" id="UP000805193">
    <property type="component" value="Unassembled WGS sequence"/>
</dbReference>
<protein>
    <submittedName>
        <fullName evidence="1">Uncharacterized protein</fullName>
    </submittedName>
</protein>
<evidence type="ECO:0000313" key="1">
    <source>
        <dbReference type="EMBL" id="KAG0413211.1"/>
    </source>
</evidence>
<accession>A0AC60P1M0</accession>
<keyword evidence="2" id="KW-1185">Reference proteome</keyword>
<organism evidence="1 2">
    <name type="scientific">Ixodes persulcatus</name>
    <name type="common">Taiga tick</name>
    <dbReference type="NCBI Taxonomy" id="34615"/>
    <lineage>
        <taxon>Eukaryota</taxon>
        <taxon>Metazoa</taxon>
        <taxon>Ecdysozoa</taxon>
        <taxon>Arthropoda</taxon>
        <taxon>Chelicerata</taxon>
        <taxon>Arachnida</taxon>
        <taxon>Acari</taxon>
        <taxon>Parasitiformes</taxon>
        <taxon>Ixodida</taxon>
        <taxon>Ixodoidea</taxon>
        <taxon>Ixodidae</taxon>
        <taxon>Ixodinae</taxon>
        <taxon>Ixodes</taxon>
    </lineage>
</organism>
<proteinExistence type="predicted"/>
<evidence type="ECO:0000313" key="2">
    <source>
        <dbReference type="Proteomes" id="UP000805193"/>
    </source>
</evidence>